<reference evidence="2 3" key="1">
    <citation type="journal article" date="2017" name="Gigascience">
        <title>Draft genome of the honey bee ectoparasitic mite, Tropilaelaps mercedesae, is shaped by the parasitic life history.</title>
        <authorList>
            <person name="Dong X."/>
            <person name="Armstrong S.D."/>
            <person name="Xia D."/>
            <person name="Makepeace B.L."/>
            <person name="Darby A.C."/>
            <person name="Kadowaki T."/>
        </authorList>
    </citation>
    <scope>NUCLEOTIDE SEQUENCE [LARGE SCALE GENOMIC DNA]</scope>
    <source>
        <strain evidence="2">Wuxi-XJTLU</strain>
    </source>
</reference>
<proteinExistence type="predicted"/>
<dbReference type="EMBL" id="MNPL01024712">
    <property type="protein sequence ID" value="OQR68434.1"/>
    <property type="molecule type" value="Genomic_DNA"/>
</dbReference>
<organism evidence="2 3">
    <name type="scientific">Tropilaelaps mercedesae</name>
    <dbReference type="NCBI Taxonomy" id="418985"/>
    <lineage>
        <taxon>Eukaryota</taxon>
        <taxon>Metazoa</taxon>
        <taxon>Ecdysozoa</taxon>
        <taxon>Arthropoda</taxon>
        <taxon>Chelicerata</taxon>
        <taxon>Arachnida</taxon>
        <taxon>Acari</taxon>
        <taxon>Parasitiformes</taxon>
        <taxon>Mesostigmata</taxon>
        <taxon>Gamasina</taxon>
        <taxon>Dermanyssoidea</taxon>
        <taxon>Laelapidae</taxon>
        <taxon>Tropilaelaps</taxon>
    </lineage>
</organism>
<dbReference type="AlphaFoldDB" id="A0A1V9X4L5"/>
<keyword evidence="3" id="KW-1185">Reference proteome</keyword>
<name>A0A1V9X4L5_9ACAR</name>
<feature type="compositionally biased region" description="Basic residues" evidence="1">
    <location>
        <begin position="48"/>
        <end position="62"/>
    </location>
</feature>
<evidence type="ECO:0000256" key="1">
    <source>
        <dbReference type="SAM" id="MobiDB-lite"/>
    </source>
</evidence>
<evidence type="ECO:0000313" key="3">
    <source>
        <dbReference type="Proteomes" id="UP000192247"/>
    </source>
</evidence>
<protein>
    <submittedName>
        <fullName evidence="2">Uncharacterized protein</fullName>
    </submittedName>
</protein>
<sequence length="80" mass="8994">MPLLRSQVRSERRVHRTSLRTMKKRKEAPTSGINATDNTTCSATGVPHHNHSHVTNSQKKRSTPPAAVLVLGLRWQQSTR</sequence>
<comment type="caution">
    <text evidence="2">The sequence shown here is derived from an EMBL/GenBank/DDBJ whole genome shotgun (WGS) entry which is preliminary data.</text>
</comment>
<accession>A0A1V9X4L5</accession>
<gene>
    <name evidence="2" type="ORF">BIW11_12917</name>
</gene>
<feature type="region of interest" description="Disordered" evidence="1">
    <location>
        <begin position="1"/>
        <end position="65"/>
    </location>
</feature>
<dbReference type="InParanoid" id="A0A1V9X4L5"/>
<dbReference type="Proteomes" id="UP000192247">
    <property type="component" value="Unassembled WGS sequence"/>
</dbReference>
<evidence type="ECO:0000313" key="2">
    <source>
        <dbReference type="EMBL" id="OQR68434.1"/>
    </source>
</evidence>
<feature type="compositionally biased region" description="Basic residues" evidence="1">
    <location>
        <begin position="12"/>
        <end position="26"/>
    </location>
</feature>
<feature type="compositionally biased region" description="Polar residues" evidence="1">
    <location>
        <begin position="31"/>
        <end position="43"/>
    </location>
</feature>